<comment type="caution">
    <text evidence="3">The sequence shown here is derived from an EMBL/GenBank/DDBJ whole genome shotgun (WGS) entry which is preliminary data.</text>
</comment>
<feature type="domain" description="Chorismate-utilising enzyme C-terminal" evidence="1">
    <location>
        <begin position="190"/>
        <end position="443"/>
    </location>
</feature>
<dbReference type="PANTHER" id="PTHR11236:SF41">
    <property type="entry name" value="AMINODEOXYCHORISMATE SYNTHASE COMPONENT 1"/>
    <property type="match status" value="1"/>
</dbReference>
<dbReference type="PRINTS" id="PR00095">
    <property type="entry name" value="ANTSNTHASEI"/>
</dbReference>
<evidence type="ECO:0000313" key="4">
    <source>
        <dbReference type="Proteomes" id="UP000622653"/>
    </source>
</evidence>
<dbReference type="EMBL" id="JADKPV010000011">
    <property type="protein sequence ID" value="MBF4502277.1"/>
    <property type="molecule type" value="Genomic_DNA"/>
</dbReference>
<evidence type="ECO:0000313" key="3">
    <source>
        <dbReference type="EMBL" id="MBF4502277.1"/>
    </source>
</evidence>
<dbReference type="Pfam" id="PF00425">
    <property type="entry name" value="Chorismate_bind"/>
    <property type="match status" value="1"/>
</dbReference>
<dbReference type="InterPro" id="IPR015890">
    <property type="entry name" value="Chorismate_C"/>
</dbReference>
<evidence type="ECO:0000259" key="2">
    <source>
        <dbReference type="Pfam" id="PF04715"/>
    </source>
</evidence>
<dbReference type="Proteomes" id="UP000622653">
    <property type="component" value="Unassembled WGS sequence"/>
</dbReference>
<organism evidence="3 4">
    <name type="scientific">Savagea serpentis</name>
    <dbReference type="NCBI Taxonomy" id="2785297"/>
    <lineage>
        <taxon>Bacteria</taxon>
        <taxon>Bacillati</taxon>
        <taxon>Bacillota</taxon>
        <taxon>Bacilli</taxon>
        <taxon>Bacillales</taxon>
        <taxon>Caryophanaceae</taxon>
        <taxon>Savagea</taxon>
    </lineage>
</organism>
<dbReference type="SUPFAM" id="SSF56322">
    <property type="entry name" value="ADC synthase"/>
    <property type="match status" value="1"/>
</dbReference>
<name>A0A8J7G6G0_9BACL</name>
<keyword evidence="4" id="KW-1185">Reference proteome</keyword>
<proteinExistence type="predicted"/>
<feature type="domain" description="Anthranilate synthase component I N-terminal" evidence="2">
    <location>
        <begin position="18"/>
        <end position="148"/>
    </location>
</feature>
<dbReference type="Gene3D" id="3.60.120.10">
    <property type="entry name" value="Anthranilate synthase"/>
    <property type="match status" value="1"/>
</dbReference>
<sequence>MKRVIYKERGHMTHEQFIGKYASLGKEKQHHMLLESGRGGNYSIVGMHPLKRYESTGKGVRIIEGEREFFSDLDPLQYIEQERQAMHIESADVDLPFKGGFLGFVGYDYARRYMDIGEVASTEVHIPDVVFYLFEDYAIFNHTTNEVTWLTFKDDEHLKRWKELWLDAREYEQKMRSNKQSLEIVAGMSEDIFCEGVAHIQQLIENNRVEQVNLTVLQKAKSDIPALHMYLVLRQINPSPYMAFIQHEQFQVVSGSPELLLKKRGTQIETRPIGGTRPRGMTPEEDAAYIQDLKNARKDLEEHDMLVQLEVKDFKKVCVPNTVEVNESEEIEKYSHVMHLVSNVRGRLKDDVTLQELVEAVFPGGSITGDPKLPTMRAIERLEPTKRNLYTGSIGWIGFDGDLEWNIVIRTALVEAGTYYVQAGAGITSDSVAKEEYAESLMKAEALFEALRLTE</sequence>
<dbReference type="InterPro" id="IPR019999">
    <property type="entry name" value="Anth_synth_I-like"/>
</dbReference>
<protein>
    <submittedName>
        <fullName evidence="3">Anthranilate synthase component I family protein</fullName>
    </submittedName>
</protein>
<dbReference type="InterPro" id="IPR006805">
    <property type="entry name" value="Anth_synth_I_N"/>
</dbReference>
<gene>
    <name evidence="3" type="ORF">IRY55_12990</name>
</gene>
<dbReference type="Pfam" id="PF04715">
    <property type="entry name" value="Anth_synt_I_N"/>
    <property type="match status" value="1"/>
</dbReference>
<dbReference type="PANTHER" id="PTHR11236">
    <property type="entry name" value="AMINOBENZOATE/ANTHRANILATE SYNTHASE"/>
    <property type="match status" value="1"/>
</dbReference>
<reference evidence="3" key="1">
    <citation type="submission" date="2020-11" db="EMBL/GenBank/DDBJ databases">
        <title>Multidrug resistant novel bacterium Savagea serpentis sp. nov., isolated from the scats of a vine snake (Ahaetulla nasuta).</title>
        <authorList>
            <person name="Venkata Ramana V."/>
            <person name="Vikas Patil S."/>
            <person name="Yogita Lugani V."/>
        </authorList>
    </citation>
    <scope>NUCLEOTIDE SEQUENCE</scope>
    <source>
        <strain evidence="3">SN6</strain>
    </source>
</reference>
<dbReference type="GO" id="GO:0000162">
    <property type="term" value="P:L-tryptophan biosynthetic process"/>
    <property type="evidence" value="ECO:0007669"/>
    <property type="project" value="TreeGrafter"/>
</dbReference>
<dbReference type="InterPro" id="IPR005801">
    <property type="entry name" value="ADC_synthase"/>
</dbReference>
<accession>A0A8J7G6G0</accession>
<dbReference type="AlphaFoldDB" id="A0A8J7G6G0"/>
<evidence type="ECO:0000259" key="1">
    <source>
        <dbReference type="Pfam" id="PF00425"/>
    </source>
</evidence>
<dbReference type="RefSeq" id="WP_194563764.1">
    <property type="nucleotide sequence ID" value="NZ_JADKPV010000011.1"/>
</dbReference>